<dbReference type="PANTHER" id="PTHR24305">
    <property type="entry name" value="CYTOCHROME P450"/>
    <property type="match status" value="1"/>
</dbReference>
<feature type="transmembrane region" description="Helical" evidence="8">
    <location>
        <begin position="74"/>
        <end position="97"/>
    </location>
</feature>
<dbReference type="PANTHER" id="PTHR24305:SF210">
    <property type="entry name" value="CYTOCHROME P450 MONOOXYGENASE ASQL-RELATED"/>
    <property type="match status" value="1"/>
</dbReference>
<evidence type="ECO:0000256" key="1">
    <source>
        <dbReference type="ARBA" id="ARBA00001971"/>
    </source>
</evidence>
<dbReference type="SUPFAM" id="SSF48264">
    <property type="entry name" value="Cytochrome P450"/>
    <property type="match status" value="1"/>
</dbReference>
<keyword evidence="8" id="KW-0472">Membrane</keyword>
<evidence type="ECO:0000256" key="3">
    <source>
        <dbReference type="ARBA" id="ARBA00022617"/>
    </source>
</evidence>
<sequence>MPICRGSLRPCHALPPTISSKGLFACLKSYVANAYEKVAHRLSRKDLDRKDFKSYILRHNDERGLSLPEILETAIILIIAGSETAATFLSGFTYYLLKHPRAYKRVVAEIGSNFSTMDEITIIATQDMQYLAAVEDEAFRMYPPPNAFPRIVPRGGAEIDGGWVPGDATVGINQWAANYDPGNFNVLVIAAQVSARKTDRSYTGSSVRSRGQQLVSLGRHPILKMASKRRKEKGNRK</sequence>
<dbReference type="InterPro" id="IPR036396">
    <property type="entry name" value="Cyt_P450_sf"/>
</dbReference>
<dbReference type="GO" id="GO:0020037">
    <property type="term" value="F:heme binding"/>
    <property type="evidence" value="ECO:0007669"/>
    <property type="project" value="InterPro"/>
</dbReference>
<evidence type="ECO:0000256" key="5">
    <source>
        <dbReference type="ARBA" id="ARBA00023002"/>
    </source>
</evidence>
<dbReference type="GeneID" id="37058487"/>
<keyword evidence="5" id="KW-0560">Oxidoreductase</keyword>
<evidence type="ECO:0000313" key="9">
    <source>
        <dbReference type="EMBL" id="PWY74267.1"/>
    </source>
</evidence>
<dbReference type="GO" id="GO:0004497">
    <property type="term" value="F:monooxygenase activity"/>
    <property type="evidence" value="ECO:0007669"/>
    <property type="project" value="UniProtKB-KW"/>
</dbReference>
<proteinExistence type="inferred from homology"/>
<dbReference type="InterPro" id="IPR050121">
    <property type="entry name" value="Cytochrome_P450_monoxygenase"/>
</dbReference>
<dbReference type="AlphaFoldDB" id="A0A317VMF0"/>
<dbReference type="VEuPathDB" id="FungiDB:BO83DRAFT_444893"/>
<keyword evidence="8" id="KW-1133">Transmembrane helix</keyword>
<dbReference type="EMBL" id="MSFU01000011">
    <property type="protein sequence ID" value="PWY74267.1"/>
    <property type="molecule type" value="Genomic_DNA"/>
</dbReference>
<keyword evidence="6" id="KW-0408">Iron</keyword>
<evidence type="ECO:0000256" key="4">
    <source>
        <dbReference type="ARBA" id="ARBA00022723"/>
    </source>
</evidence>
<dbReference type="GO" id="GO:0016705">
    <property type="term" value="F:oxidoreductase activity, acting on paired donors, with incorporation or reduction of molecular oxygen"/>
    <property type="evidence" value="ECO:0007669"/>
    <property type="project" value="InterPro"/>
</dbReference>
<evidence type="ECO:0000256" key="8">
    <source>
        <dbReference type="SAM" id="Phobius"/>
    </source>
</evidence>
<keyword evidence="3" id="KW-0349">Heme</keyword>
<comment type="similarity">
    <text evidence="2">Belongs to the cytochrome P450 family.</text>
</comment>
<name>A0A317VMF0_ASPEC</name>
<keyword evidence="4" id="KW-0479">Metal-binding</keyword>
<keyword evidence="7" id="KW-0503">Monooxygenase</keyword>
<protein>
    <submittedName>
        <fullName evidence="9">Cytochrome P450</fullName>
    </submittedName>
</protein>
<keyword evidence="10" id="KW-1185">Reference proteome</keyword>
<comment type="cofactor">
    <cofactor evidence="1">
        <name>heme</name>
        <dbReference type="ChEBI" id="CHEBI:30413"/>
    </cofactor>
</comment>
<dbReference type="Pfam" id="PF00067">
    <property type="entry name" value="p450"/>
    <property type="match status" value="1"/>
</dbReference>
<dbReference type="OrthoDB" id="1470350at2759"/>
<organism evidence="9 10">
    <name type="scientific">Aspergillus eucalypticola (strain CBS 122712 / IBT 29274)</name>
    <dbReference type="NCBI Taxonomy" id="1448314"/>
    <lineage>
        <taxon>Eukaryota</taxon>
        <taxon>Fungi</taxon>
        <taxon>Dikarya</taxon>
        <taxon>Ascomycota</taxon>
        <taxon>Pezizomycotina</taxon>
        <taxon>Eurotiomycetes</taxon>
        <taxon>Eurotiomycetidae</taxon>
        <taxon>Eurotiales</taxon>
        <taxon>Aspergillaceae</taxon>
        <taxon>Aspergillus</taxon>
        <taxon>Aspergillus subgen. Circumdati</taxon>
    </lineage>
</organism>
<dbReference type="RefSeq" id="XP_025388717.1">
    <property type="nucleotide sequence ID" value="XM_025536525.1"/>
</dbReference>
<evidence type="ECO:0000256" key="7">
    <source>
        <dbReference type="ARBA" id="ARBA00023033"/>
    </source>
</evidence>
<accession>A0A317VMF0</accession>
<evidence type="ECO:0000256" key="2">
    <source>
        <dbReference type="ARBA" id="ARBA00010617"/>
    </source>
</evidence>
<evidence type="ECO:0000313" key="10">
    <source>
        <dbReference type="Proteomes" id="UP000246171"/>
    </source>
</evidence>
<dbReference type="GO" id="GO:0005506">
    <property type="term" value="F:iron ion binding"/>
    <property type="evidence" value="ECO:0007669"/>
    <property type="project" value="InterPro"/>
</dbReference>
<dbReference type="Proteomes" id="UP000246171">
    <property type="component" value="Unassembled WGS sequence"/>
</dbReference>
<gene>
    <name evidence="9" type="ORF">BO83DRAFT_444893</name>
</gene>
<dbReference type="Gene3D" id="1.10.630.10">
    <property type="entry name" value="Cytochrome P450"/>
    <property type="match status" value="1"/>
</dbReference>
<comment type="caution">
    <text evidence="9">The sequence shown here is derived from an EMBL/GenBank/DDBJ whole genome shotgun (WGS) entry which is preliminary data.</text>
</comment>
<reference evidence="9" key="1">
    <citation type="submission" date="2016-12" db="EMBL/GenBank/DDBJ databases">
        <title>The genomes of Aspergillus section Nigri reveals drivers in fungal speciation.</title>
        <authorList>
            <consortium name="DOE Joint Genome Institute"/>
            <person name="Vesth T.C."/>
            <person name="Nybo J."/>
            <person name="Theobald S."/>
            <person name="Brandl J."/>
            <person name="Frisvad J.C."/>
            <person name="Nielsen K.F."/>
            <person name="Lyhne E.K."/>
            <person name="Kogle M.E."/>
            <person name="Kuo A."/>
            <person name="Riley R."/>
            <person name="Clum A."/>
            <person name="Nolan M."/>
            <person name="Lipzen A."/>
            <person name="Salamov A."/>
            <person name="Henrissat B."/>
            <person name="Wiebenga A."/>
            <person name="De vries R.P."/>
            <person name="Grigoriev I.V."/>
            <person name="Mortensen U.H."/>
            <person name="Andersen M.R."/>
            <person name="Baker S.E."/>
        </authorList>
    </citation>
    <scope>NUCLEOTIDE SEQUENCE</scope>
    <source>
        <strain evidence="9">CBS 122712</strain>
    </source>
</reference>
<dbReference type="InterPro" id="IPR001128">
    <property type="entry name" value="Cyt_P450"/>
</dbReference>
<keyword evidence="8" id="KW-0812">Transmembrane</keyword>
<evidence type="ECO:0000256" key="6">
    <source>
        <dbReference type="ARBA" id="ARBA00023004"/>
    </source>
</evidence>